<keyword evidence="3 6" id="KW-0812">Transmembrane</keyword>
<name>A0A6N8CNC6_9BACI</name>
<dbReference type="PANTHER" id="PTHR30618:SF0">
    <property type="entry name" value="PURINE-URACIL PERMEASE NCS1"/>
    <property type="match status" value="1"/>
</dbReference>
<feature type="transmembrane region" description="Helical" evidence="6">
    <location>
        <begin position="229"/>
        <end position="249"/>
    </location>
</feature>
<feature type="transmembrane region" description="Helical" evidence="6">
    <location>
        <begin position="185"/>
        <end position="209"/>
    </location>
</feature>
<dbReference type="OrthoDB" id="9780088at2"/>
<gene>
    <name evidence="7" type="ORF">GMB86_01590</name>
</gene>
<dbReference type="InterPro" id="IPR045225">
    <property type="entry name" value="Uracil/uridine/allantoin_perm"/>
</dbReference>
<evidence type="ECO:0000256" key="4">
    <source>
        <dbReference type="ARBA" id="ARBA00022989"/>
    </source>
</evidence>
<dbReference type="PANTHER" id="PTHR30618">
    <property type="entry name" value="NCS1 FAMILY PURINE/PYRIMIDINE TRANSPORTER"/>
    <property type="match status" value="1"/>
</dbReference>
<feature type="transmembrane region" description="Helical" evidence="6">
    <location>
        <begin position="73"/>
        <end position="93"/>
    </location>
</feature>
<feature type="transmembrane region" description="Helical" evidence="6">
    <location>
        <begin position="311"/>
        <end position="335"/>
    </location>
</feature>
<comment type="similarity">
    <text evidence="2">Belongs to the purine-cytosine permease (2.A.39) family.</text>
</comment>
<dbReference type="AlphaFoldDB" id="A0A6N8CNC6"/>
<evidence type="ECO:0000256" key="2">
    <source>
        <dbReference type="ARBA" id="ARBA00008974"/>
    </source>
</evidence>
<dbReference type="Pfam" id="PF02133">
    <property type="entry name" value="Transp_cyt_pur"/>
    <property type="match status" value="1"/>
</dbReference>
<evidence type="ECO:0000256" key="5">
    <source>
        <dbReference type="ARBA" id="ARBA00023136"/>
    </source>
</evidence>
<evidence type="ECO:0000313" key="7">
    <source>
        <dbReference type="EMBL" id="MTT30707.1"/>
    </source>
</evidence>
<feature type="transmembrane region" description="Helical" evidence="6">
    <location>
        <begin position="451"/>
        <end position="471"/>
    </location>
</feature>
<organism evidence="7 8">
    <name type="scientific">Terrilactibacillus tamarindi</name>
    <dbReference type="NCBI Taxonomy" id="2599694"/>
    <lineage>
        <taxon>Bacteria</taxon>
        <taxon>Bacillati</taxon>
        <taxon>Bacillota</taxon>
        <taxon>Bacilli</taxon>
        <taxon>Bacillales</taxon>
        <taxon>Bacillaceae</taxon>
        <taxon>Terrilactibacillus</taxon>
    </lineage>
</organism>
<keyword evidence="8" id="KW-1185">Reference proteome</keyword>
<feature type="transmembrane region" description="Helical" evidence="6">
    <location>
        <begin position="270"/>
        <end position="299"/>
    </location>
</feature>
<protein>
    <submittedName>
        <fullName evidence="7">Nitrate reductase</fullName>
    </submittedName>
</protein>
<feature type="transmembrane region" description="Helical" evidence="6">
    <location>
        <begin position="347"/>
        <end position="370"/>
    </location>
</feature>
<dbReference type="CDD" id="cd11485">
    <property type="entry name" value="SLC-NCS1sbd_YbbW-like"/>
    <property type="match status" value="1"/>
</dbReference>
<evidence type="ECO:0000256" key="3">
    <source>
        <dbReference type="ARBA" id="ARBA00022692"/>
    </source>
</evidence>
<feature type="transmembrane region" description="Helical" evidence="6">
    <location>
        <begin position="46"/>
        <end position="67"/>
    </location>
</feature>
<feature type="transmembrane region" description="Helical" evidence="6">
    <location>
        <begin position="120"/>
        <end position="139"/>
    </location>
</feature>
<accession>A0A6N8CNC6</accession>
<dbReference type="Proteomes" id="UP000440978">
    <property type="component" value="Unassembled WGS sequence"/>
</dbReference>
<feature type="transmembrane region" description="Helical" evidence="6">
    <location>
        <begin position="428"/>
        <end position="445"/>
    </location>
</feature>
<evidence type="ECO:0000256" key="1">
    <source>
        <dbReference type="ARBA" id="ARBA00004141"/>
    </source>
</evidence>
<dbReference type="Gene3D" id="1.10.4160.10">
    <property type="entry name" value="Hydantoin permease"/>
    <property type="match status" value="1"/>
</dbReference>
<keyword evidence="5 6" id="KW-0472">Membrane</keyword>
<evidence type="ECO:0000313" key="8">
    <source>
        <dbReference type="Proteomes" id="UP000440978"/>
    </source>
</evidence>
<dbReference type="GO" id="GO:0005886">
    <property type="term" value="C:plasma membrane"/>
    <property type="evidence" value="ECO:0007669"/>
    <property type="project" value="TreeGrafter"/>
</dbReference>
<comment type="caution">
    <text evidence="7">The sequence shown here is derived from an EMBL/GenBank/DDBJ whole genome shotgun (WGS) entry which is preliminary data.</text>
</comment>
<dbReference type="EMBL" id="WNHB01000002">
    <property type="protein sequence ID" value="MTT30707.1"/>
    <property type="molecule type" value="Genomic_DNA"/>
</dbReference>
<reference evidence="7 8" key="1">
    <citation type="submission" date="2019-11" db="EMBL/GenBank/DDBJ databases">
        <title>Terrilactibacillus tamarindus sp. nov. BCM23-1 isolated from bark of Tamarindus indica.</title>
        <authorList>
            <person name="Kingkaew E."/>
            <person name="Tanasupawat S."/>
        </authorList>
    </citation>
    <scope>NUCLEOTIDE SEQUENCE [LARGE SCALE GENOMIC DNA]</scope>
    <source>
        <strain evidence="7 8">BCM23-1</strain>
    </source>
</reference>
<dbReference type="RefSeq" id="WP_155216155.1">
    <property type="nucleotide sequence ID" value="NZ_WNHB01000002.1"/>
</dbReference>
<keyword evidence="4 6" id="KW-1133">Transmembrane helix</keyword>
<proteinExistence type="inferred from homology"/>
<dbReference type="GO" id="GO:0015205">
    <property type="term" value="F:nucleobase transmembrane transporter activity"/>
    <property type="evidence" value="ECO:0007669"/>
    <property type="project" value="TreeGrafter"/>
</dbReference>
<comment type="subcellular location">
    <subcellularLocation>
        <location evidence="1">Membrane</location>
        <topology evidence="1">Multi-pass membrane protein</topology>
    </subcellularLocation>
</comment>
<evidence type="ECO:0000256" key="6">
    <source>
        <dbReference type="SAM" id="Phobius"/>
    </source>
</evidence>
<feature type="transmembrane region" description="Helical" evidence="6">
    <location>
        <begin position="159"/>
        <end position="178"/>
    </location>
</feature>
<feature type="transmembrane region" description="Helical" evidence="6">
    <location>
        <begin position="376"/>
        <end position="402"/>
    </location>
</feature>
<sequence>MKTQIEENGIVTLTNQAAAQLESSKMWNEDLRPTTKKEHSWSGMNFSTLWIGMCLCIPSYTMASGMISLGMNWWQAILTIFLGNIIVLIPILLNSHAGTKFGIPYPVFARMWFGSKGAHIPTMARAIVSAGWFGINTWIGTTAIDTLLSSSMGWENVPGHTAIVFAFFWLLNVAIGYRGPEAIKVLGIIASPIVGISAIILFIWAMTHVSGGFGPIVTEPSKFHSAGEFLKIFFPSLTGVIAFWATLALNIPDFARQAKSQKSQMIGQSVALPLTMTLFSFISIFVTSATVVIFGEALWDPVTLLAKFPPFVILLGTIIIVIASVTINVGANLVAPARAAENIYPRRITFGIGVIITGLFAILMQPWYIMSNFGNYIFGWLGVYGALLGPIDGIAIADYWIVRRRHLALQELYQPNGRYNYSSGFNKNSIIALVVGILIPVIGYFTPGLRFLWDNAWTFGLFIAIAVYTYLMRNDSSLLKPGEYESITMFTDPKSKDESAATL</sequence>
<dbReference type="InterPro" id="IPR001248">
    <property type="entry name" value="Pur-cyt_permease"/>
</dbReference>